<sequence length="43" mass="4956">MRIVLDMTMRVIKLRAASFTCIQNEKNSWSCYVLSLSNTAGRF</sequence>
<reference evidence="2" key="1">
    <citation type="submission" date="2011-01" db="EMBL/GenBank/DDBJ databases">
        <title>Complete sequence of chromosome of Rahnella sp. Y9602.</title>
        <authorList>
            <consortium name="US DOE Joint Genome Institute"/>
            <person name="Lucas S."/>
            <person name="Copeland A."/>
            <person name="Lapidus A."/>
            <person name="Cheng J.-F."/>
            <person name="Goodwin L."/>
            <person name="Pitluck S."/>
            <person name="Lu M."/>
            <person name="Detter J.C."/>
            <person name="Han C."/>
            <person name="Tapia R."/>
            <person name="Land M."/>
            <person name="Hauser L."/>
            <person name="Kyrpides N."/>
            <person name="Ivanova N."/>
            <person name="Ovchinnikova G."/>
            <person name="Pagani I."/>
            <person name="Sobecky P.A."/>
            <person name="Martinez R.J."/>
            <person name="Woyke T."/>
        </authorList>
    </citation>
    <scope>NUCLEOTIDE SEQUENCE [LARGE SCALE GENOMIC DNA]</scope>
    <source>
        <strain evidence="2">Y9602</strain>
    </source>
</reference>
<name>A0A0H3F9Q4_RAHSY</name>
<protein>
    <submittedName>
        <fullName evidence="1">Uncharacterized protein</fullName>
    </submittedName>
</protein>
<evidence type="ECO:0000313" key="1">
    <source>
        <dbReference type="EMBL" id="ADW73559.1"/>
    </source>
</evidence>
<dbReference type="AlphaFoldDB" id="A0A0H3F9Q4"/>
<organism evidence="1 2">
    <name type="scientific">Rahnella sp. (strain Y9602)</name>
    <dbReference type="NCBI Taxonomy" id="2703885"/>
    <lineage>
        <taxon>Bacteria</taxon>
        <taxon>Pseudomonadati</taxon>
        <taxon>Pseudomonadota</taxon>
        <taxon>Gammaproteobacteria</taxon>
        <taxon>Enterobacterales</taxon>
        <taxon>Yersiniaceae</taxon>
        <taxon>Rahnella</taxon>
    </lineage>
</organism>
<dbReference type="HOGENOM" id="CLU_3238583_0_0_6"/>
<dbReference type="Proteomes" id="UP000007257">
    <property type="component" value="Chromosome"/>
</dbReference>
<gene>
    <name evidence="1" type="ordered locus">Rahaq_1943</name>
</gene>
<proteinExistence type="predicted"/>
<dbReference type="KEGG" id="rah:Rahaq_1943"/>
<accession>A0A0H3F9Q4</accession>
<evidence type="ECO:0000313" key="2">
    <source>
        <dbReference type="Proteomes" id="UP000007257"/>
    </source>
</evidence>
<dbReference type="EMBL" id="CP002505">
    <property type="protein sequence ID" value="ADW73559.1"/>
    <property type="molecule type" value="Genomic_DNA"/>
</dbReference>
<reference evidence="1 2" key="2">
    <citation type="journal article" date="2012" name="J. Bacteriol.">
        <title>Complete Genome Sequence of Rahnella sp. Strain Y9602, a Gammaproteobacterium Isolate from Metal- and Radionuclide-Contaminated Soil.</title>
        <authorList>
            <person name="Martinez R.J."/>
            <person name="Bruce D."/>
            <person name="Detter C."/>
            <person name="Goodwin L.A."/>
            <person name="Han J."/>
            <person name="Han C.S."/>
            <person name="Held B."/>
            <person name="Land M.L."/>
            <person name="Mikhailova N."/>
            <person name="Nolan M."/>
            <person name="Pennacchio L."/>
            <person name="Pitluck S."/>
            <person name="Tapia R."/>
            <person name="Woyke T."/>
            <person name="Sobecky P.A."/>
        </authorList>
    </citation>
    <scope>NUCLEOTIDE SEQUENCE [LARGE SCALE GENOMIC DNA]</scope>
    <source>
        <strain evidence="1 2">Y9602</strain>
    </source>
</reference>